<dbReference type="AlphaFoldDB" id="A0A6G1CNU0"/>
<evidence type="ECO:0000313" key="6">
    <source>
        <dbReference type="Proteomes" id="UP000479710"/>
    </source>
</evidence>
<dbReference type="SMART" id="SM00225">
    <property type="entry name" value="BTB"/>
    <property type="match status" value="1"/>
</dbReference>
<organism evidence="5 6">
    <name type="scientific">Oryza meyeriana var. granulata</name>
    <dbReference type="NCBI Taxonomy" id="110450"/>
    <lineage>
        <taxon>Eukaryota</taxon>
        <taxon>Viridiplantae</taxon>
        <taxon>Streptophyta</taxon>
        <taxon>Embryophyta</taxon>
        <taxon>Tracheophyta</taxon>
        <taxon>Spermatophyta</taxon>
        <taxon>Magnoliopsida</taxon>
        <taxon>Liliopsida</taxon>
        <taxon>Poales</taxon>
        <taxon>Poaceae</taxon>
        <taxon>BOP clade</taxon>
        <taxon>Oryzoideae</taxon>
        <taxon>Oryzeae</taxon>
        <taxon>Oryzinae</taxon>
        <taxon>Oryza</taxon>
        <taxon>Oryza meyeriana</taxon>
    </lineage>
</organism>
<reference evidence="5 6" key="1">
    <citation type="submission" date="2019-11" db="EMBL/GenBank/DDBJ databases">
        <title>Whole genome sequence of Oryza granulata.</title>
        <authorList>
            <person name="Li W."/>
        </authorList>
    </citation>
    <scope>NUCLEOTIDE SEQUENCE [LARGE SCALE GENOMIC DNA]</scope>
    <source>
        <strain evidence="6">cv. Menghai</strain>
        <tissue evidence="5">Leaf</tissue>
    </source>
</reference>
<dbReference type="PANTHER" id="PTHR26379:SF433">
    <property type="entry name" value="OS08G0226800 PROTEIN"/>
    <property type="match status" value="1"/>
</dbReference>
<dbReference type="OrthoDB" id="6359816at2759"/>
<name>A0A6G1CNU0_9ORYZ</name>
<evidence type="ECO:0000259" key="3">
    <source>
        <dbReference type="PROSITE" id="PS50097"/>
    </source>
</evidence>
<dbReference type="InterPro" id="IPR056423">
    <property type="entry name" value="BACK_BPM_SPOP"/>
</dbReference>
<protein>
    <recommendedName>
        <fullName evidence="7">BTB domain-containing protein</fullName>
    </recommendedName>
</protein>
<dbReference type="InterPro" id="IPR011333">
    <property type="entry name" value="SKP1/BTB/POZ_sf"/>
</dbReference>
<comment type="similarity">
    <text evidence="2">Belongs to the Tdpoz family.</text>
</comment>
<dbReference type="Proteomes" id="UP000479710">
    <property type="component" value="Unassembled WGS sequence"/>
</dbReference>
<comment type="caution">
    <text evidence="5">The sequence shown here is derived from an EMBL/GenBank/DDBJ whole genome shotgun (WGS) entry which is preliminary data.</text>
</comment>
<dbReference type="PANTHER" id="PTHR26379">
    <property type="entry name" value="BTB/POZ AND MATH DOMAIN-CONTAINING PROTEIN 1"/>
    <property type="match status" value="1"/>
</dbReference>
<dbReference type="CDD" id="cd18280">
    <property type="entry name" value="BTB_POZ_BPM_plant"/>
    <property type="match status" value="1"/>
</dbReference>
<feature type="domain" description="MATH" evidence="4">
    <location>
        <begin position="18"/>
        <end position="150"/>
    </location>
</feature>
<dbReference type="Gene3D" id="1.25.40.420">
    <property type="match status" value="1"/>
</dbReference>
<gene>
    <name evidence="5" type="ORF">E2562_039230</name>
</gene>
<feature type="domain" description="BTB" evidence="3">
    <location>
        <begin position="188"/>
        <end position="256"/>
    </location>
</feature>
<proteinExistence type="inferred from homology"/>
<dbReference type="InterPro" id="IPR002083">
    <property type="entry name" value="MATH/TRAF_dom"/>
</dbReference>
<dbReference type="Gene3D" id="3.30.710.10">
    <property type="entry name" value="Potassium Channel Kv1.1, Chain A"/>
    <property type="match status" value="1"/>
</dbReference>
<dbReference type="Gene3D" id="2.60.210.10">
    <property type="entry name" value="Apoptosis, Tumor Necrosis Factor Receptor Associated Protein 2, Chain A"/>
    <property type="match status" value="1"/>
</dbReference>
<dbReference type="CDD" id="cd00121">
    <property type="entry name" value="MATH"/>
    <property type="match status" value="1"/>
</dbReference>
<dbReference type="InterPro" id="IPR000210">
    <property type="entry name" value="BTB/POZ_dom"/>
</dbReference>
<dbReference type="InterPro" id="IPR008974">
    <property type="entry name" value="TRAF-like"/>
</dbReference>
<evidence type="ECO:0000259" key="4">
    <source>
        <dbReference type="PROSITE" id="PS50144"/>
    </source>
</evidence>
<dbReference type="InterPro" id="IPR045005">
    <property type="entry name" value="BPM1-6"/>
</dbReference>
<dbReference type="EMBL" id="SPHZ02000009">
    <property type="protein sequence ID" value="KAF0901303.1"/>
    <property type="molecule type" value="Genomic_DNA"/>
</dbReference>
<evidence type="ECO:0008006" key="7">
    <source>
        <dbReference type="Google" id="ProtNLM"/>
    </source>
</evidence>
<dbReference type="Pfam" id="PF00651">
    <property type="entry name" value="BTB"/>
    <property type="match status" value="1"/>
</dbReference>
<evidence type="ECO:0000256" key="2">
    <source>
        <dbReference type="ARBA" id="ARBA00010846"/>
    </source>
</evidence>
<sequence length="360" mass="40088">MGTESKRTVSRCVTEVEDGTHAFEIVGYSLKRGIGVGKFVRSGTFAVGGHHWAIRFYPDGIVEDSKDYVSVYLELMGTSDAEARAAYTLGFVKRATGKVKIVSSEDTRVFKANDDSRFAPRSTKFMLRSNLEGEASGYIEGDCLTIECEIDAIKETLVSETMGCSEIEVPPSELSDHFGRLLVEDQGRDVAFSVGAEAFAAHRIVLAARSPVFKAELYGEMRESTGTQCIAIKDMQPAVFRALLHFIYTDVLPVMVDLEGDDYVEMIRHLLVAADRYAMDRLKLMCQSILRKHLHVENVVSMLALADQHNCGKLKDVCVEFIASEIDAMDTEGYENLKKNFPSVLVRVLEKTSRFNSRYG</sequence>
<accession>A0A6G1CNU0</accession>
<dbReference type="PROSITE" id="PS50144">
    <property type="entry name" value="MATH"/>
    <property type="match status" value="1"/>
</dbReference>
<dbReference type="SUPFAM" id="SSF54695">
    <property type="entry name" value="POZ domain"/>
    <property type="match status" value="1"/>
</dbReference>
<dbReference type="Pfam" id="PF22486">
    <property type="entry name" value="MATH_2"/>
    <property type="match status" value="1"/>
</dbReference>
<dbReference type="SUPFAM" id="SSF49599">
    <property type="entry name" value="TRAF domain-like"/>
    <property type="match status" value="1"/>
</dbReference>
<evidence type="ECO:0000313" key="5">
    <source>
        <dbReference type="EMBL" id="KAF0901303.1"/>
    </source>
</evidence>
<evidence type="ECO:0000256" key="1">
    <source>
        <dbReference type="ARBA" id="ARBA00004906"/>
    </source>
</evidence>
<keyword evidence="6" id="KW-1185">Reference proteome</keyword>
<comment type="pathway">
    <text evidence="1">Protein modification; protein ubiquitination.</text>
</comment>
<dbReference type="GO" id="GO:0016567">
    <property type="term" value="P:protein ubiquitination"/>
    <property type="evidence" value="ECO:0007669"/>
    <property type="project" value="InterPro"/>
</dbReference>
<dbReference type="PROSITE" id="PS50097">
    <property type="entry name" value="BTB"/>
    <property type="match status" value="1"/>
</dbReference>
<dbReference type="Pfam" id="PF24570">
    <property type="entry name" value="BACK_BPM_SPOP"/>
    <property type="match status" value="1"/>
</dbReference>